<evidence type="ECO:0000313" key="5">
    <source>
        <dbReference type="Proteomes" id="UP000636394"/>
    </source>
</evidence>
<organism evidence="4 6">
    <name type="scientific">Xiamenia xianingshaonis</name>
    <dbReference type="NCBI Taxonomy" id="2682776"/>
    <lineage>
        <taxon>Bacteria</taxon>
        <taxon>Bacillati</taxon>
        <taxon>Actinomycetota</taxon>
        <taxon>Coriobacteriia</taxon>
        <taxon>Eggerthellales</taxon>
        <taxon>Eggerthellaceae</taxon>
        <taxon>Xiamenia</taxon>
    </lineage>
</organism>
<dbReference type="InterPro" id="IPR005247">
    <property type="entry name" value="YbhB_YbcL/LppC-like"/>
</dbReference>
<name>A0A9E6SUX2_9ACTN</name>
<evidence type="ECO:0000313" key="3">
    <source>
        <dbReference type="EMBL" id="NHM14598.1"/>
    </source>
</evidence>
<accession>A0A9E6SUX2</accession>
<dbReference type="Gene3D" id="3.90.280.10">
    <property type="entry name" value="PEBP-like"/>
    <property type="match status" value="1"/>
</dbReference>
<dbReference type="SUPFAM" id="SSF49777">
    <property type="entry name" value="PEBP-like"/>
    <property type="match status" value="1"/>
</dbReference>
<dbReference type="KEGG" id="ebz:J7S26_03330"/>
<dbReference type="PANTHER" id="PTHR30289">
    <property type="entry name" value="UNCHARACTERIZED PROTEIN YBCL-RELATED"/>
    <property type="match status" value="1"/>
</dbReference>
<comment type="similarity">
    <text evidence="1">Belongs to the UPF0098 family.</text>
</comment>
<dbReference type="AlphaFoldDB" id="A0A9E6SUX2"/>
<dbReference type="NCBIfam" id="TIGR00481">
    <property type="entry name" value="YbhB/YbcL family Raf kinase inhibitor-like protein"/>
    <property type="match status" value="1"/>
</dbReference>
<reference evidence="4" key="2">
    <citation type="submission" date="2021-04" db="EMBL/GenBank/DDBJ databases">
        <title>Novel species in family Eggerthellaceae.</title>
        <authorList>
            <person name="Zhang G."/>
        </authorList>
    </citation>
    <scope>NUCLEOTIDE SEQUENCE</scope>
    <source>
        <strain evidence="4">Zg-886</strain>
    </source>
</reference>
<feature type="region of interest" description="Disordered" evidence="2">
    <location>
        <begin position="1"/>
        <end position="20"/>
    </location>
</feature>
<dbReference type="InterPro" id="IPR008914">
    <property type="entry name" value="PEBP"/>
</dbReference>
<proteinExistence type="inferred from homology"/>
<dbReference type="EMBL" id="WPCR01000008">
    <property type="protein sequence ID" value="NHM14598.1"/>
    <property type="molecule type" value="Genomic_DNA"/>
</dbReference>
<dbReference type="PANTHER" id="PTHR30289:SF1">
    <property type="entry name" value="PEBP (PHOSPHATIDYLETHANOLAMINE-BINDING PROTEIN) FAMILY PROTEIN"/>
    <property type="match status" value="1"/>
</dbReference>
<evidence type="ECO:0000256" key="2">
    <source>
        <dbReference type="SAM" id="MobiDB-lite"/>
    </source>
</evidence>
<gene>
    <name evidence="3" type="ORF">GMI68_07460</name>
    <name evidence="4" type="ORF">J7S26_03330</name>
</gene>
<evidence type="ECO:0000256" key="1">
    <source>
        <dbReference type="ARBA" id="ARBA00007120"/>
    </source>
</evidence>
<dbReference type="Proteomes" id="UP000636394">
    <property type="component" value="Unassembled WGS sequence"/>
</dbReference>
<reference evidence="3 5" key="1">
    <citation type="submission" date="2019-11" db="EMBL/GenBank/DDBJ databases">
        <title>Eggerthellaceae novel genus isolated from the rectal contents of marmort.</title>
        <authorList>
            <person name="Zhang G."/>
        </authorList>
    </citation>
    <scope>NUCLEOTIDE SEQUENCE [LARGE SCALE GENOMIC DNA]</scope>
    <source>
        <strain evidence="5">zg-886</strain>
        <strain evidence="3">Zg-886</strain>
    </source>
</reference>
<evidence type="ECO:0000313" key="4">
    <source>
        <dbReference type="EMBL" id="QTU84955.1"/>
    </source>
</evidence>
<evidence type="ECO:0000313" key="6">
    <source>
        <dbReference type="Proteomes" id="UP000671910"/>
    </source>
</evidence>
<dbReference type="Pfam" id="PF01161">
    <property type="entry name" value="PBP"/>
    <property type="match status" value="1"/>
</dbReference>
<dbReference type="Proteomes" id="UP000671910">
    <property type="component" value="Chromosome"/>
</dbReference>
<dbReference type="CDD" id="cd00865">
    <property type="entry name" value="PEBP_bact_arch"/>
    <property type="match status" value="1"/>
</dbReference>
<sequence>MHELQVTSSQFENEGWMPDSLAGYGEDRSPELFVDNIPEGTAALAIVMDDLDHPLEKGFNHWVAWNVTPSTRIPGSMPKGATLETPIHIEQGIGYGKHGYRGPKPPFNWNHRYRFTVYALDAKLDISTDSKKEQLMEAIENHVLASGMLTGKYQRRHA</sequence>
<protein>
    <submittedName>
        <fullName evidence="4">YbhB/YbcL family Raf kinase inhibitor-like protein</fullName>
    </submittedName>
</protein>
<keyword evidence="5" id="KW-1185">Reference proteome</keyword>
<dbReference type="InterPro" id="IPR036610">
    <property type="entry name" value="PEBP-like_sf"/>
</dbReference>
<dbReference type="GO" id="GO:0004860">
    <property type="term" value="F:protein kinase inhibitor activity"/>
    <property type="evidence" value="ECO:0007669"/>
    <property type="project" value="UniProtKB-KW"/>
</dbReference>
<keyword evidence="3" id="KW-0649">Protein kinase inhibitor</keyword>
<dbReference type="RefSeq" id="WP_166339906.1">
    <property type="nucleotide sequence ID" value="NZ_CP072829.1"/>
</dbReference>
<dbReference type="EMBL" id="CP072829">
    <property type="protein sequence ID" value="QTU84955.1"/>
    <property type="molecule type" value="Genomic_DNA"/>
</dbReference>
<feature type="compositionally biased region" description="Polar residues" evidence="2">
    <location>
        <begin position="1"/>
        <end position="12"/>
    </location>
</feature>